<feature type="region of interest" description="Disordered" evidence="1">
    <location>
        <begin position="176"/>
        <end position="216"/>
    </location>
</feature>
<evidence type="ECO:0000313" key="3">
    <source>
        <dbReference type="Proteomes" id="UP000829685"/>
    </source>
</evidence>
<evidence type="ECO:0000256" key="1">
    <source>
        <dbReference type="SAM" id="MobiDB-lite"/>
    </source>
</evidence>
<dbReference type="Proteomes" id="UP000829685">
    <property type="component" value="Unassembled WGS sequence"/>
</dbReference>
<dbReference type="AlphaFoldDB" id="A0A9P9WAH6"/>
<comment type="caution">
    <text evidence="2">The sequence shown here is derived from an EMBL/GenBank/DDBJ whole genome shotgun (WGS) entry which is preliminary data.</text>
</comment>
<name>A0A9P9WAH6_9PEZI</name>
<organism evidence="2 3">
    <name type="scientific">Neoarthrinium moseri</name>
    <dbReference type="NCBI Taxonomy" id="1658444"/>
    <lineage>
        <taxon>Eukaryota</taxon>
        <taxon>Fungi</taxon>
        <taxon>Dikarya</taxon>
        <taxon>Ascomycota</taxon>
        <taxon>Pezizomycotina</taxon>
        <taxon>Sordariomycetes</taxon>
        <taxon>Xylariomycetidae</taxon>
        <taxon>Amphisphaeriales</taxon>
        <taxon>Apiosporaceae</taxon>
        <taxon>Neoarthrinium</taxon>
    </lineage>
</organism>
<proteinExistence type="predicted"/>
<dbReference type="EMBL" id="JAFIMR010000051">
    <property type="protein sequence ID" value="KAI1855111.1"/>
    <property type="molecule type" value="Genomic_DNA"/>
</dbReference>
<reference evidence="2" key="1">
    <citation type="submission" date="2021-03" db="EMBL/GenBank/DDBJ databases">
        <title>Revisited historic fungal species revealed as producer of novel bioactive compounds through whole genome sequencing and comparative genomics.</title>
        <authorList>
            <person name="Vignolle G.A."/>
            <person name="Hochenegger N."/>
            <person name="Mach R.L."/>
            <person name="Mach-Aigner A.R."/>
            <person name="Javad Rahimi M."/>
            <person name="Salim K.A."/>
            <person name="Chan C.M."/>
            <person name="Lim L.B.L."/>
            <person name="Cai F."/>
            <person name="Druzhinina I.S."/>
            <person name="U'Ren J.M."/>
            <person name="Derntl C."/>
        </authorList>
    </citation>
    <scope>NUCLEOTIDE SEQUENCE</scope>
    <source>
        <strain evidence="2">TUCIM 5799</strain>
    </source>
</reference>
<gene>
    <name evidence="2" type="ORF">JX265_012299</name>
</gene>
<keyword evidence="3" id="KW-1185">Reference proteome</keyword>
<dbReference type="OrthoDB" id="3902577at2759"/>
<dbReference type="Gene3D" id="3.40.50.2300">
    <property type="match status" value="1"/>
</dbReference>
<evidence type="ECO:0000313" key="2">
    <source>
        <dbReference type="EMBL" id="KAI1855111.1"/>
    </source>
</evidence>
<protein>
    <submittedName>
        <fullName evidence="2">Uncharacterized protein</fullName>
    </submittedName>
</protein>
<accession>A0A9P9WAH6</accession>
<sequence length="446" mass="49579">MSLSLDTVFQVVEIAQKAIEIYERIKDVPREIEELGERMVLLENVLAELNAHLRSKGEHALADLSPKLKGDMSKIIAATEKDCDRVYVLFDMFEQKKGPFGVQFKDNPVASLVAQAHFALGGPAKELEALALKIDQHCTDIGRRVEVMSLQGVQANHDLLQLMRKEIEALHSELKARDGTASPHRPAGATESLSPPASVGKPAPKKPKPQPALSLPPGKSNFKVIFVDPHNLGRSICAETLLQLYRHRTQTKKGNWRIETIHSAGFFVKHRGDCTDLIENRMSYKFRSYKLAMGSGGNLPNAIATAAVFENRAFDDIRPFRTTLQGRVAARKSIGIRRDIFKTYDHIVVFTHREYDNMLALRSALLAAEGGDKAAAAAAYKGRVVHLGAYLTLDDSTLEIVDAPKNKEGVHTRPAWDKKVAQLKIALETYLRREMGWKPPRAQAQS</sequence>